<feature type="region of interest" description="Disordered" evidence="1">
    <location>
        <begin position="1"/>
        <end position="28"/>
    </location>
</feature>
<organism evidence="2 3">
    <name type="scientific">Potamilus streckersoni</name>
    <dbReference type="NCBI Taxonomy" id="2493646"/>
    <lineage>
        <taxon>Eukaryota</taxon>
        <taxon>Metazoa</taxon>
        <taxon>Spiralia</taxon>
        <taxon>Lophotrochozoa</taxon>
        <taxon>Mollusca</taxon>
        <taxon>Bivalvia</taxon>
        <taxon>Autobranchia</taxon>
        <taxon>Heteroconchia</taxon>
        <taxon>Palaeoheterodonta</taxon>
        <taxon>Unionida</taxon>
        <taxon>Unionoidea</taxon>
        <taxon>Unionidae</taxon>
        <taxon>Ambleminae</taxon>
        <taxon>Lampsilini</taxon>
        <taxon>Potamilus</taxon>
    </lineage>
</organism>
<protein>
    <submittedName>
        <fullName evidence="2">Uncharacterized protein</fullName>
    </submittedName>
</protein>
<accession>A0AAE0VUS5</accession>
<comment type="caution">
    <text evidence="2">The sequence shown here is derived from an EMBL/GenBank/DDBJ whole genome shotgun (WGS) entry which is preliminary data.</text>
</comment>
<evidence type="ECO:0000313" key="2">
    <source>
        <dbReference type="EMBL" id="KAK3591448.1"/>
    </source>
</evidence>
<reference evidence="2" key="1">
    <citation type="journal article" date="2021" name="Genome Biol. Evol.">
        <title>A High-Quality Reference Genome for a Parasitic Bivalve with Doubly Uniparental Inheritance (Bivalvia: Unionida).</title>
        <authorList>
            <person name="Smith C.H."/>
        </authorList>
    </citation>
    <scope>NUCLEOTIDE SEQUENCE</scope>
    <source>
        <strain evidence="2">CHS0354</strain>
    </source>
</reference>
<sequence>MKDFKALMKGPSTIPPTTVAKKGKEEECQNLPERVRKLTPTLTSEIGWLEKMLAIPQ</sequence>
<reference evidence="2" key="3">
    <citation type="submission" date="2023-05" db="EMBL/GenBank/DDBJ databases">
        <authorList>
            <person name="Smith C.H."/>
        </authorList>
    </citation>
    <scope>NUCLEOTIDE SEQUENCE</scope>
    <source>
        <strain evidence="2">CHS0354</strain>
        <tissue evidence="2">Mantle</tissue>
    </source>
</reference>
<keyword evidence="3" id="KW-1185">Reference proteome</keyword>
<name>A0AAE0VUS5_9BIVA</name>
<feature type="non-terminal residue" evidence="2">
    <location>
        <position position="57"/>
    </location>
</feature>
<proteinExistence type="predicted"/>
<evidence type="ECO:0000256" key="1">
    <source>
        <dbReference type="SAM" id="MobiDB-lite"/>
    </source>
</evidence>
<gene>
    <name evidence="2" type="ORF">CHS0354_033448</name>
</gene>
<evidence type="ECO:0000313" key="3">
    <source>
        <dbReference type="Proteomes" id="UP001195483"/>
    </source>
</evidence>
<dbReference type="Proteomes" id="UP001195483">
    <property type="component" value="Unassembled WGS sequence"/>
</dbReference>
<dbReference type="EMBL" id="JAEAOA010001959">
    <property type="protein sequence ID" value="KAK3591448.1"/>
    <property type="molecule type" value="Genomic_DNA"/>
</dbReference>
<dbReference type="AlphaFoldDB" id="A0AAE0VUS5"/>
<reference evidence="2" key="2">
    <citation type="journal article" date="2021" name="Genome Biol. Evol.">
        <title>Developing a high-quality reference genome for a parasitic bivalve with doubly uniparental inheritance (Bivalvia: Unionida).</title>
        <authorList>
            <person name="Smith C.H."/>
        </authorList>
    </citation>
    <scope>NUCLEOTIDE SEQUENCE</scope>
    <source>
        <strain evidence="2">CHS0354</strain>
        <tissue evidence="2">Mantle</tissue>
    </source>
</reference>